<evidence type="ECO:0000256" key="2">
    <source>
        <dbReference type="ARBA" id="ARBA00022729"/>
    </source>
</evidence>
<dbReference type="Gene3D" id="3.40.50.2300">
    <property type="match status" value="2"/>
</dbReference>
<dbReference type="PANTHER" id="PTHR30483:SF38">
    <property type="entry name" value="BLR7848 PROTEIN"/>
    <property type="match status" value="1"/>
</dbReference>
<evidence type="ECO:0000259" key="3">
    <source>
        <dbReference type="Pfam" id="PF13458"/>
    </source>
</evidence>
<dbReference type="RefSeq" id="WP_203939397.1">
    <property type="nucleotide sequence ID" value="NZ_BAAAGJ010000002.1"/>
</dbReference>
<evidence type="ECO:0000313" key="5">
    <source>
        <dbReference type="Proteomes" id="UP000652013"/>
    </source>
</evidence>
<dbReference type="SUPFAM" id="SSF53822">
    <property type="entry name" value="Periplasmic binding protein-like I"/>
    <property type="match status" value="1"/>
</dbReference>
<dbReference type="AlphaFoldDB" id="A0A8J3YA50"/>
<accession>A0A8J3YA50</accession>
<feature type="domain" description="Leucine-binding protein" evidence="3">
    <location>
        <begin position="35"/>
        <end position="380"/>
    </location>
</feature>
<dbReference type="PROSITE" id="PS51257">
    <property type="entry name" value="PROKAR_LIPOPROTEIN"/>
    <property type="match status" value="1"/>
</dbReference>
<protein>
    <submittedName>
        <fullName evidence="4">Branched-chain amino acid ABC transporter</fullName>
    </submittedName>
</protein>
<dbReference type="InterPro" id="IPR051010">
    <property type="entry name" value="BCAA_transport"/>
</dbReference>
<keyword evidence="5" id="KW-1185">Reference proteome</keyword>
<sequence>MRPTRSLSAALAVPALLVGLLTGCSSDDEGGNADVYIGADLELSGAAAPIGAAYERAIQLKVEQVNASGVLGGRTLKVRVTDNRSDPTSALRNIGSFTEDPNVAAVITGVCSECAIGAAKTVNDRRVPTIALAPATAVATPVAERRFMFKLAPNAADSAAALVTELRAAGAKKVAVLHTGDLYGRGGLDAMGAELSKAGIEMPWKATVKPTDNEIADTVAGLVANNPDSLVVWTFADQAAQVAAAARAAGFTGGIYLDAAAAGDLFLPRSATKGTDDTTMVFTQTLVIDDVVATTPAKAARKQWFRDYTSRYGDYSGSASFAADAVQLIANAVANVGGDRERIREVLETSQTDGLSGPIRMTPDNHSGLMPQAYSLLVVRGGRWRLAG</sequence>
<dbReference type="EMBL" id="BOOY01000026">
    <property type="protein sequence ID" value="GIJ04162.1"/>
    <property type="molecule type" value="Genomic_DNA"/>
</dbReference>
<dbReference type="PANTHER" id="PTHR30483">
    <property type="entry name" value="LEUCINE-SPECIFIC-BINDING PROTEIN"/>
    <property type="match status" value="1"/>
</dbReference>
<comment type="caution">
    <text evidence="4">The sequence shown here is derived from an EMBL/GenBank/DDBJ whole genome shotgun (WGS) entry which is preliminary data.</text>
</comment>
<evidence type="ECO:0000313" key="4">
    <source>
        <dbReference type="EMBL" id="GIJ04162.1"/>
    </source>
</evidence>
<dbReference type="InterPro" id="IPR028081">
    <property type="entry name" value="Leu-bd"/>
</dbReference>
<gene>
    <name evidence="4" type="ORF">Sya03_35140</name>
</gene>
<keyword evidence="2" id="KW-0732">Signal</keyword>
<name>A0A8J3YA50_9ACTN</name>
<organism evidence="4 5">
    <name type="scientific">Spirilliplanes yamanashiensis</name>
    <dbReference type="NCBI Taxonomy" id="42233"/>
    <lineage>
        <taxon>Bacteria</taxon>
        <taxon>Bacillati</taxon>
        <taxon>Actinomycetota</taxon>
        <taxon>Actinomycetes</taxon>
        <taxon>Micromonosporales</taxon>
        <taxon>Micromonosporaceae</taxon>
        <taxon>Spirilliplanes</taxon>
    </lineage>
</organism>
<dbReference type="Pfam" id="PF13458">
    <property type="entry name" value="Peripla_BP_6"/>
    <property type="match status" value="1"/>
</dbReference>
<dbReference type="Proteomes" id="UP000652013">
    <property type="component" value="Unassembled WGS sequence"/>
</dbReference>
<dbReference type="InterPro" id="IPR028082">
    <property type="entry name" value="Peripla_BP_I"/>
</dbReference>
<comment type="similarity">
    <text evidence="1">Belongs to the leucine-binding protein family.</text>
</comment>
<reference evidence="4" key="1">
    <citation type="submission" date="2021-01" db="EMBL/GenBank/DDBJ databases">
        <title>Whole genome shotgun sequence of Spirilliplanes yamanashiensis NBRC 15828.</title>
        <authorList>
            <person name="Komaki H."/>
            <person name="Tamura T."/>
        </authorList>
    </citation>
    <scope>NUCLEOTIDE SEQUENCE</scope>
    <source>
        <strain evidence="4">NBRC 15828</strain>
    </source>
</reference>
<proteinExistence type="inferred from homology"/>
<evidence type="ECO:0000256" key="1">
    <source>
        <dbReference type="ARBA" id="ARBA00010062"/>
    </source>
</evidence>